<reference evidence="7" key="2">
    <citation type="submission" date="2023-05" db="EMBL/GenBank/DDBJ databases">
        <authorList>
            <consortium name="Lawrence Berkeley National Laboratory"/>
            <person name="Steindorff A."/>
            <person name="Hensen N."/>
            <person name="Bonometti L."/>
            <person name="Westerberg I."/>
            <person name="Brannstrom I.O."/>
            <person name="Guillou S."/>
            <person name="Cros-Aarteil S."/>
            <person name="Calhoun S."/>
            <person name="Haridas S."/>
            <person name="Kuo A."/>
            <person name="Mondo S."/>
            <person name="Pangilinan J."/>
            <person name="Riley R."/>
            <person name="Labutti K."/>
            <person name="Andreopoulos B."/>
            <person name="Lipzen A."/>
            <person name="Chen C."/>
            <person name="Yanf M."/>
            <person name="Daum C."/>
            <person name="Ng V."/>
            <person name="Clum A."/>
            <person name="Ohm R."/>
            <person name="Martin F."/>
            <person name="Silar P."/>
            <person name="Natvig D."/>
            <person name="Lalanne C."/>
            <person name="Gautier V."/>
            <person name="Ament-Velasquez S.L."/>
            <person name="Kruys A."/>
            <person name="Hutchinson M.I."/>
            <person name="Powell A.J."/>
            <person name="Barry K."/>
            <person name="Miller A.N."/>
            <person name="Grigoriev I.V."/>
            <person name="Debuchy R."/>
            <person name="Gladieux P."/>
            <person name="Thoren M.H."/>
            <person name="Johannesson H."/>
        </authorList>
    </citation>
    <scope>NUCLEOTIDE SEQUENCE</scope>
    <source>
        <strain evidence="7">CBS 141.50</strain>
    </source>
</reference>
<dbReference type="PANTHER" id="PTHR46910">
    <property type="entry name" value="TRANSCRIPTION FACTOR PDR1"/>
    <property type="match status" value="1"/>
</dbReference>
<feature type="compositionally biased region" description="Polar residues" evidence="5">
    <location>
        <begin position="199"/>
        <end position="208"/>
    </location>
</feature>
<comment type="subcellular location">
    <subcellularLocation>
        <location evidence="1">Nucleus</location>
    </subcellularLocation>
</comment>
<feature type="region of interest" description="Disordered" evidence="5">
    <location>
        <begin position="316"/>
        <end position="353"/>
    </location>
</feature>
<dbReference type="GeneID" id="87818734"/>
<dbReference type="InterPro" id="IPR001138">
    <property type="entry name" value="Zn2Cys6_DnaBD"/>
</dbReference>
<dbReference type="RefSeq" id="XP_062633380.1">
    <property type="nucleotide sequence ID" value="XM_062782121.1"/>
</dbReference>
<keyword evidence="4" id="KW-0539">Nucleus</keyword>
<gene>
    <name evidence="7" type="ORF">C8A04DRAFT_32507</name>
</gene>
<reference evidence="7" key="1">
    <citation type="journal article" date="2023" name="Mol. Phylogenet. Evol.">
        <title>Genome-scale phylogeny and comparative genomics of the fungal order Sordariales.</title>
        <authorList>
            <person name="Hensen N."/>
            <person name="Bonometti L."/>
            <person name="Westerberg I."/>
            <person name="Brannstrom I.O."/>
            <person name="Guillou S."/>
            <person name="Cros-Aarteil S."/>
            <person name="Calhoun S."/>
            <person name="Haridas S."/>
            <person name="Kuo A."/>
            <person name="Mondo S."/>
            <person name="Pangilinan J."/>
            <person name="Riley R."/>
            <person name="LaButti K."/>
            <person name="Andreopoulos B."/>
            <person name="Lipzen A."/>
            <person name="Chen C."/>
            <person name="Yan M."/>
            <person name="Daum C."/>
            <person name="Ng V."/>
            <person name="Clum A."/>
            <person name="Steindorff A."/>
            <person name="Ohm R.A."/>
            <person name="Martin F."/>
            <person name="Silar P."/>
            <person name="Natvig D.O."/>
            <person name="Lalanne C."/>
            <person name="Gautier V."/>
            <person name="Ament-Velasquez S.L."/>
            <person name="Kruys A."/>
            <person name="Hutchinson M.I."/>
            <person name="Powell A.J."/>
            <person name="Barry K."/>
            <person name="Miller A.N."/>
            <person name="Grigoriev I.V."/>
            <person name="Debuchy R."/>
            <person name="Gladieux P."/>
            <person name="Hiltunen Thoren M."/>
            <person name="Johannesson H."/>
        </authorList>
    </citation>
    <scope>NUCLEOTIDE SEQUENCE</scope>
    <source>
        <strain evidence="7">CBS 141.50</strain>
    </source>
</reference>
<sequence>MADQLTDPDSGPQRKRIAVACGRCRKRKIRCSGDPGQGQPCSNCKNAGVDQCQFLRVASREAPMRHEDGDFGYTVGDARGYASRTPVGGGISYQQDLPSLGSADVLGSYRGSPGYAYTPASRGYYPAMPAYATGYTDEFEFGMVVPAQSVINSEPSGMMPSAWAPGPRGKPGSFNSMYMDSDDTYNSQGGTSLLHRHSQSVSSESPNFPFSGVAVSLPNPTGRSTTLPYPGSAKHPGASSNPTINNLADAATAATYGGGFEASGLPFSSASSGSLSSHPPPSSRSNSDSYTTSEGIFSEQEHTLQGHRQAFDMEHGHSAYMGGTPSSPGGHRHRQSLSTAASAPGIVSQTDGRHFVVANRH</sequence>
<proteinExistence type="predicted"/>
<evidence type="ECO:0000313" key="8">
    <source>
        <dbReference type="Proteomes" id="UP001302676"/>
    </source>
</evidence>
<keyword evidence="3" id="KW-0238">DNA-binding</keyword>
<evidence type="ECO:0000256" key="3">
    <source>
        <dbReference type="ARBA" id="ARBA00023125"/>
    </source>
</evidence>
<evidence type="ECO:0000259" key="6">
    <source>
        <dbReference type="PROSITE" id="PS50048"/>
    </source>
</evidence>
<evidence type="ECO:0000256" key="2">
    <source>
        <dbReference type="ARBA" id="ARBA00022723"/>
    </source>
</evidence>
<protein>
    <recommendedName>
        <fullName evidence="6">Zn(2)-C6 fungal-type domain-containing protein</fullName>
    </recommendedName>
</protein>
<feature type="compositionally biased region" description="Polar residues" evidence="5">
    <location>
        <begin position="173"/>
        <end position="191"/>
    </location>
</feature>
<name>A0AAN6UVW4_9PEZI</name>
<feature type="compositionally biased region" description="Low complexity" evidence="5">
    <location>
        <begin position="268"/>
        <end position="293"/>
    </location>
</feature>
<dbReference type="SMART" id="SM00066">
    <property type="entry name" value="GAL4"/>
    <property type="match status" value="1"/>
</dbReference>
<dbReference type="Gene3D" id="4.10.240.10">
    <property type="entry name" value="Zn(2)-C6 fungal-type DNA-binding domain"/>
    <property type="match status" value="1"/>
</dbReference>
<feature type="region of interest" description="Disordered" evidence="5">
    <location>
        <begin position="268"/>
        <end position="295"/>
    </location>
</feature>
<evidence type="ECO:0000313" key="7">
    <source>
        <dbReference type="EMBL" id="KAK4140009.1"/>
    </source>
</evidence>
<dbReference type="InterPro" id="IPR036864">
    <property type="entry name" value="Zn2-C6_fun-type_DNA-bd_sf"/>
</dbReference>
<keyword evidence="2" id="KW-0479">Metal-binding</keyword>
<accession>A0AAN6UVW4</accession>
<dbReference type="PROSITE" id="PS00463">
    <property type="entry name" value="ZN2_CY6_FUNGAL_1"/>
    <property type="match status" value="1"/>
</dbReference>
<dbReference type="CDD" id="cd00067">
    <property type="entry name" value="GAL4"/>
    <property type="match status" value="1"/>
</dbReference>
<dbReference type="SUPFAM" id="SSF57701">
    <property type="entry name" value="Zn2/Cys6 DNA-binding domain"/>
    <property type="match status" value="1"/>
</dbReference>
<evidence type="ECO:0000256" key="5">
    <source>
        <dbReference type="SAM" id="MobiDB-lite"/>
    </source>
</evidence>
<feature type="compositionally biased region" description="Polar residues" evidence="5">
    <location>
        <begin position="218"/>
        <end position="227"/>
    </location>
</feature>
<keyword evidence="8" id="KW-1185">Reference proteome</keyword>
<dbReference type="GO" id="GO:0005634">
    <property type="term" value="C:nucleus"/>
    <property type="evidence" value="ECO:0007669"/>
    <property type="project" value="UniProtKB-SubCell"/>
</dbReference>
<dbReference type="GO" id="GO:0000981">
    <property type="term" value="F:DNA-binding transcription factor activity, RNA polymerase II-specific"/>
    <property type="evidence" value="ECO:0007669"/>
    <property type="project" value="InterPro"/>
</dbReference>
<dbReference type="InterPro" id="IPR050987">
    <property type="entry name" value="AtrR-like"/>
</dbReference>
<dbReference type="AlphaFoldDB" id="A0AAN6UVW4"/>
<dbReference type="GO" id="GO:0003677">
    <property type="term" value="F:DNA binding"/>
    <property type="evidence" value="ECO:0007669"/>
    <property type="project" value="UniProtKB-KW"/>
</dbReference>
<dbReference type="PANTHER" id="PTHR46910:SF3">
    <property type="entry name" value="HALOTOLERANCE PROTEIN 9-RELATED"/>
    <property type="match status" value="1"/>
</dbReference>
<feature type="region of interest" description="Disordered" evidence="5">
    <location>
        <begin position="173"/>
        <end position="244"/>
    </location>
</feature>
<dbReference type="Proteomes" id="UP001302676">
    <property type="component" value="Unassembled WGS sequence"/>
</dbReference>
<dbReference type="PROSITE" id="PS50048">
    <property type="entry name" value="ZN2_CY6_FUNGAL_2"/>
    <property type="match status" value="1"/>
</dbReference>
<dbReference type="Pfam" id="PF00172">
    <property type="entry name" value="Zn_clus"/>
    <property type="match status" value="1"/>
</dbReference>
<comment type="caution">
    <text evidence="7">The sequence shown here is derived from an EMBL/GenBank/DDBJ whole genome shotgun (WGS) entry which is preliminary data.</text>
</comment>
<evidence type="ECO:0000256" key="4">
    <source>
        <dbReference type="ARBA" id="ARBA00023242"/>
    </source>
</evidence>
<dbReference type="GO" id="GO:0008270">
    <property type="term" value="F:zinc ion binding"/>
    <property type="evidence" value="ECO:0007669"/>
    <property type="project" value="InterPro"/>
</dbReference>
<evidence type="ECO:0000256" key="1">
    <source>
        <dbReference type="ARBA" id="ARBA00004123"/>
    </source>
</evidence>
<organism evidence="7 8">
    <name type="scientific">Dichotomopilus funicola</name>
    <dbReference type="NCBI Taxonomy" id="1934379"/>
    <lineage>
        <taxon>Eukaryota</taxon>
        <taxon>Fungi</taxon>
        <taxon>Dikarya</taxon>
        <taxon>Ascomycota</taxon>
        <taxon>Pezizomycotina</taxon>
        <taxon>Sordariomycetes</taxon>
        <taxon>Sordariomycetidae</taxon>
        <taxon>Sordariales</taxon>
        <taxon>Chaetomiaceae</taxon>
        <taxon>Dichotomopilus</taxon>
    </lineage>
</organism>
<feature type="domain" description="Zn(2)-C6 fungal-type" evidence="6">
    <location>
        <begin position="20"/>
        <end position="54"/>
    </location>
</feature>
<dbReference type="EMBL" id="MU853643">
    <property type="protein sequence ID" value="KAK4140009.1"/>
    <property type="molecule type" value="Genomic_DNA"/>
</dbReference>